<keyword evidence="7" id="KW-0791">Threonine biosynthesis</keyword>
<dbReference type="Pfam" id="PF03447">
    <property type="entry name" value="NAD_binding_3"/>
    <property type="match status" value="1"/>
</dbReference>
<dbReference type="SUPFAM" id="SSF55347">
    <property type="entry name" value="Glyceraldehyde-3-phosphate dehydrogenase-like, C-terminal domain"/>
    <property type="match status" value="1"/>
</dbReference>
<dbReference type="Pfam" id="PF00742">
    <property type="entry name" value="Homoserine_dh"/>
    <property type="match status" value="1"/>
</dbReference>
<dbReference type="InterPro" id="IPR022697">
    <property type="entry name" value="HDH_short"/>
</dbReference>
<evidence type="ECO:0000256" key="6">
    <source>
        <dbReference type="ARBA" id="ARBA00022605"/>
    </source>
</evidence>
<evidence type="ECO:0000256" key="5">
    <source>
        <dbReference type="ARBA" id="ARBA00013376"/>
    </source>
</evidence>
<evidence type="ECO:0000259" key="14">
    <source>
        <dbReference type="Pfam" id="PF00742"/>
    </source>
</evidence>
<dbReference type="eggNOG" id="COG0460">
    <property type="taxonomic scope" value="Bacteria"/>
</dbReference>
<dbReference type="Proteomes" id="UP000051307">
    <property type="component" value="Unassembled WGS sequence"/>
</dbReference>
<dbReference type="GO" id="GO:0004412">
    <property type="term" value="F:homoserine dehydrogenase activity"/>
    <property type="evidence" value="ECO:0007669"/>
    <property type="project" value="UniProtKB-EC"/>
</dbReference>
<feature type="active site" description="Proton donor" evidence="12">
    <location>
        <position position="203"/>
    </location>
</feature>
<dbReference type="PANTHER" id="PTHR43331:SF1">
    <property type="entry name" value="HOMOSERINE DEHYDROGENASE"/>
    <property type="match status" value="1"/>
</dbReference>
<dbReference type="EC" id="1.1.1.3" evidence="4"/>
<dbReference type="SUPFAM" id="SSF51735">
    <property type="entry name" value="NAD(P)-binding Rossmann-fold domains"/>
    <property type="match status" value="1"/>
</dbReference>
<comment type="pathway">
    <text evidence="1">Amino-acid biosynthesis; L-threonine biosynthesis; L-threonine from L-aspartate: step 3/5.</text>
</comment>
<comment type="pathway">
    <text evidence="2">Amino-acid biosynthesis; L-methionine biosynthesis via de novo pathway; L-homoserine from L-aspartate: step 3/3.</text>
</comment>
<dbReference type="EMBL" id="AZFU01000004">
    <property type="protein sequence ID" value="KRM06654.1"/>
    <property type="molecule type" value="Genomic_DNA"/>
</dbReference>
<evidence type="ECO:0000259" key="15">
    <source>
        <dbReference type="Pfam" id="PF03447"/>
    </source>
</evidence>
<evidence type="ECO:0000256" key="8">
    <source>
        <dbReference type="ARBA" id="ARBA00023002"/>
    </source>
</evidence>
<name>A0A0R1VLD8_9LACO</name>
<protein>
    <recommendedName>
        <fullName evidence="5">Homoserine dehydrogenase</fullName>
        <ecNumber evidence="4">1.1.1.3</ecNumber>
    </recommendedName>
</protein>
<gene>
    <name evidence="16" type="ORF">FC59_GL001568</name>
</gene>
<organism evidence="16 17">
    <name type="scientific">Lactobacillus kitasatonis DSM 16761 = JCM 1039</name>
    <dbReference type="NCBI Taxonomy" id="1423767"/>
    <lineage>
        <taxon>Bacteria</taxon>
        <taxon>Bacillati</taxon>
        <taxon>Bacillota</taxon>
        <taxon>Bacilli</taxon>
        <taxon>Lactobacillales</taxon>
        <taxon>Lactobacillaceae</taxon>
        <taxon>Lactobacillus</taxon>
    </lineage>
</organism>
<dbReference type="Gene3D" id="3.30.360.10">
    <property type="entry name" value="Dihydrodipicolinate Reductase, domain 2"/>
    <property type="match status" value="1"/>
</dbReference>
<evidence type="ECO:0000256" key="1">
    <source>
        <dbReference type="ARBA" id="ARBA00005056"/>
    </source>
</evidence>
<keyword evidence="9" id="KW-0915">Sodium</keyword>
<comment type="catalytic activity">
    <reaction evidence="11">
        <text>L-homoserine + NADP(+) = L-aspartate 4-semialdehyde + NADPH + H(+)</text>
        <dbReference type="Rhea" id="RHEA:15761"/>
        <dbReference type="ChEBI" id="CHEBI:15378"/>
        <dbReference type="ChEBI" id="CHEBI:57476"/>
        <dbReference type="ChEBI" id="CHEBI:57783"/>
        <dbReference type="ChEBI" id="CHEBI:58349"/>
        <dbReference type="ChEBI" id="CHEBI:537519"/>
        <dbReference type="EC" id="1.1.1.3"/>
    </reaction>
    <physiologicalReaction direction="right-to-left" evidence="11">
        <dbReference type="Rhea" id="RHEA:15763"/>
    </physiologicalReaction>
</comment>
<evidence type="ECO:0000313" key="16">
    <source>
        <dbReference type="EMBL" id="KRM06654.1"/>
    </source>
</evidence>
<dbReference type="InterPro" id="IPR001342">
    <property type="entry name" value="HDH_cat"/>
</dbReference>
<dbReference type="InterPro" id="IPR036291">
    <property type="entry name" value="NAD(P)-bd_dom_sf"/>
</dbReference>
<evidence type="ECO:0000256" key="10">
    <source>
        <dbReference type="ARBA" id="ARBA00023167"/>
    </source>
</evidence>
<keyword evidence="10" id="KW-0486">Methionine biosynthesis</keyword>
<dbReference type="UniPathway" id="UPA00051">
    <property type="reaction ID" value="UER00465"/>
</dbReference>
<evidence type="ECO:0000256" key="12">
    <source>
        <dbReference type="PIRSR" id="PIRSR036497-1"/>
    </source>
</evidence>
<evidence type="ECO:0000256" key="2">
    <source>
        <dbReference type="ARBA" id="ARBA00005062"/>
    </source>
</evidence>
<evidence type="ECO:0000256" key="3">
    <source>
        <dbReference type="ARBA" id="ARBA00006753"/>
    </source>
</evidence>
<evidence type="ECO:0000256" key="4">
    <source>
        <dbReference type="ARBA" id="ARBA00013213"/>
    </source>
</evidence>
<feature type="binding site" evidence="13">
    <location>
        <begin position="9"/>
        <end position="14"/>
    </location>
    <ligand>
        <name>NADP(+)</name>
        <dbReference type="ChEBI" id="CHEBI:58349"/>
    </ligand>
</feature>
<proteinExistence type="inferred from homology"/>
<dbReference type="PATRIC" id="fig|1423767.3.peg.1629"/>
<dbReference type="Gene3D" id="3.40.50.720">
    <property type="entry name" value="NAD(P)-binding Rossmann-like Domain"/>
    <property type="match status" value="1"/>
</dbReference>
<dbReference type="PANTHER" id="PTHR43331">
    <property type="entry name" value="HOMOSERINE DEHYDROGENASE"/>
    <property type="match status" value="1"/>
</dbReference>
<feature type="domain" description="Aspartate/homoserine dehydrogenase NAD-binding" evidence="15">
    <location>
        <begin position="9"/>
        <end position="126"/>
    </location>
</feature>
<evidence type="ECO:0000256" key="13">
    <source>
        <dbReference type="PIRSR" id="PIRSR036497-2"/>
    </source>
</evidence>
<dbReference type="InterPro" id="IPR005106">
    <property type="entry name" value="Asp/hSer_DH_NAD-bd"/>
</dbReference>
<evidence type="ECO:0000313" key="17">
    <source>
        <dbReference type="Proteomes" id="UP000051307"/>
    </source>
</evidence>
<dbReference type="NCBIfam" id="NF004976">
    <property type="entry name" value="PRK06349.1"/>
    <property type="match status" value="1"/>
</dbReference>
<evidence type="ECO:0000256" key="7">
    <source>
        <dbReference type="ARBA" id="ARBA00022697"/>
    </source>
</evidence>
<dbReference type="RefSeq" id="WP_236692540.1">
    <property type="nucleotide sequence ID" value="NZ_AZFU01000004.1"/>
</dbReference>
<keyword evidence="6" id="KW-0028">Amino-acid biosynthesis</keyword>
<accession>A0A0R1VLD8</accession>
<comment type="similarity">
    <text evidence="3">Belongs to the homoserine dehydrogenase family.</text>
</comment>
<feature type="binding site" evidence="13">
    <location>
        <position position="103"/>
    </location>
    <ligand>
        <name>NADPH</name>
        <dbReference type="ChEBI" id="CHEBI:57783"/>
    </ligand>
</feature>
<feature type="domain" description="Homoserine dehydrogenase catalytic" evidence="14">
    <location>
        <begin position="135"/>
        <end position="313"/>
    </location>
</feature>
<feature type="binding site" evidence="13">
    <location>
        <position position="188"/>
    </location>
    <ligand>
        <name>L-homoserine</name>
        <dbReference type="ChEBI" id="CHEBI:57476"/>
    </ligand>
</feature>
<dbReference type="AlphaFoldDB" id="A0A0R1VLD8"/>
<evidence type="ECO:0000256" key="9">
    <source>
        <dbReference type="ARBA" id="ARBA00023053"/>
    </source>
</evidence>
<dbReference type="GO" id="GO:0050661">
    <property type="term" value="F:NADP binding"/>
    <property type="evidence" value="ECO:0007669"/>
    <property type="project" value="InterPro"/>
</dbReference>
<dbReference type="GO" id="GO:0009088">
    <property type="term" value="P:threonine biosynthetic process"/>
    <property type="evidence" value="ECO:0007669"/>
    <property type="project" value="UniProtKB-UniPathway"/>
</dbReference>
<dbReference type="PIRSF" id="PIRSF036497">
    <property type="entry name" value="HDH_short"/>
    <property type="match status" value="1"/>
</dbReference>
<sequence length="314" mass="33421">MAIKIALLGLGAVGSGVLKIIKNNQKKIKQTSGEEIVIKKALVCNLKKHQNMAKEVELTTNFDDILHDAEIKIVVELMGGLHPAKECISDALNAGKNVVTANKDLMATFGSELIALAAKNKCDLMYDASVADGIPILRTLSTSYASDKISDIHGIINGTTNYILSQMGEKGLSYDKALKNAQKFGFAEADTINDVTGKDAAYKIVILSKFVFGTKISINDFTIEGITHLQKFDIEQAQAMGYVIKLIGIAKNIAGKLSVEVALCLLPNNAIMAHIKNEINALQIKSKSHGTAIFTGPCAGSLATASSVMSGVIA</sequence>
<comment type="caution">
    <text evidence="16">The sequence shown here is derived from an EMBL/GenBank/DDBJ whole genome shotgun (WGS) entry which is preliminary data.</text>
</comment>
<keyword evidence="13" id="KW-0521">NADP</keyword>
<evidence type="ECO:0000256" key="11">
    <source>
        <dbReference type="ARBA" id="ARBA00048841"/>
    </source>
</evidence>
<dbReference type="GO" id="GO:0009086">
    <property type="term" value="P:methionine biosynthetic process"/>
    <property type="evidence" value="ECO:0007669"/>
    <property type="project" value="UniProtKB-KW"/>
</dbReference>
<reference evidence="16 17" key="1">
    <citation type="journal article" date="2015" name="Genome Announc.">
        <title>Expanding the biotechnology potential of lactobacilli through comparative genomics of 213 strains and associated genera.</title>
        <authorList>
            <person name="Sun Z."/>
            <person name="Harris H.M."/>
            <person name="McCann A."/>
            <person name="Guo C."/>
            <person name="Argimon S."/>
            <person name="Zhang W."/>
            <person name="Yang X."/>
            <person name="Jeffery I.B."/>
            <person name="Cooney J.C."/>
            <person name="Kagawa T.F."/>
            <person name="Liu W."/>
            <person name="Song Y."/>
            <person name="Salvetti E."/>
            <person name="Wrobel A."/>
            <person name="Rasinkangas P."/>
            <person name="Parkhill J."/>
            <person name="Rea M.C."/>
            <person name="O'Sullivan O."/>
            <person name="Ritari J."/>
            <person name="Douillard F.P."/>
            <person name="Paul Ross R."/>
            <person name="Yang R."/>
            <person name="Briner A.E."/>
            <person name="Felis G.E."/>
            <person name="de Vos W.M."/>
            <person name="Barrangou R."/>
            <person name="Klaenhammer T.R."/>
            <person name="Caufield P.W."/>
            <person name="Cui Y."/>
            <person name="Zhang H."/>
            <person name="O'Toole P.W."/>
        </authorList>
    </citation>
    <scope>NUCLEOTIDE SEQUENCE [LARGE SCALE GENOMIC DNA]</scope>
    <source>
        <strain evidence="16 17">DSM 16761</strain>
    </source>
</reference>
<dbReference type="UniPathway" id="UPA00050">
    <property type="reaction ID" value="UER00063"/>
</dbReference>
<dbReference type="FunFam" id="3.30.360.10:FF:000005">
    <property type="entry name" value="Homoserine dehydrogenase"/>
    <property type="match status" value="1"/>
</dbReference>
<keyword evidence="8" id="KW-0560">Oxidoreductase</keyword>